<evidence type="ECO:0000313" key="5">
    <source>
        <dbReference type="EMBL" id="GGN05166.1"/>
    </source>
</evidence>
<dbReference type="PANTHER" id="PTHR42693">
    <property type="entry name" value="ARYLSULFATASE FAMILY MEMBER"/>
    <property type="match status" value="1"/>
</dbReference>
<dbReference type="SUPFAM" id="SSF53649">
    <property type="entry name" value="Alkaline phosphatase-like"/>
    <property type="match status" value="1"/>
</dbReference>
<keyword evidence="6" id="KW-1185">Reference proteome</keyword>
<dbReference type="InterPro" id="IPR000917">
    <property type="entry name" value="Sulfatase_N"/>
</dbReference>
<dbReference type="CDD" id="cd16025">
    <property type="entry name" value="PAS_like"/>
    <property type="match status" value="1"/>
</dbReference>
<dbReference type="InterPro" id="IPR017850">
    <property type="entry name" value="Alkaline_phosphatase_core_sf"/>
</dbReference>
<feature type="domain" description="Sulfatase N-terminal" evidence="4">
    <location>
        <begin position="27"/>
        <end position="416"/>
    </location>
</feature>
<keyword evidence="3" id="KW-0732">Signal</keyword>
<evidence type="ECO:0000313" key="6">
    <source>
        <dbReference type="Proteomes" id="UP000632339"/>
    </source>
</evidence>
<dbReference type="RefSeq" id="WP_019941158.1">
    <property type="nucleotide sequence ID" value="NZ_BMLI01000002.1"/>
</dbReference>
<keyword evidence="2" id="KW-0378">Hydrolase</keyword>
<dbReference type="PANTHER" id="PTHR42693:SF53">
    <property type="entry name" value="ENDO-4-O-SULFATASE"/>
    <property type="match status" value="1"/>
</dbReference>
<evidence type="ECO:0000256" key="2">
    <source>
        <dbReference type="ARBA" id="ARBA00022801"/>
    </source>
</evidence>
<dbReference type="Proteomes" id="UP000632339">
    <property type="component" value="Unassembled WGS sequence"/>
</dbReference>
<feature type="signal peptide" evidence="3">
    <location>
        <begin position="1"/>
        <end position="20"/>
    </location>
</feature>
<feature type="chain" id="PRO_5046337631" evidence="3">
    <location>
        <begin position="21"/>
        <end position="545"/>
    </location>
</feature>
<dbReference type="InterPro" id="IPR050738">
    <property type="entry name" value="Sulfatase"/>
</dbReference>
<dbReference type="Pfam" id="PF00884">
    <property type="entry name" value="Sulfatase"/>
    <property type="match status" value="1"/>
</dbReference>
<organism evidence="5 6">
    <name type="scientific">Dyadobacter beijingensis</name>
    <dbReference type="NCBI Taxonomy" id="365489"/>
    <lineage>
        <taxon>Bacteria</taxon>
        <taxon>Pseudomonadati</taxon>
        <taxon>Bacteroidota</taxon>
        <taxon>Cytophagia</taxon>
        <taxon>Cytophagales</taxon>
        <taxon>Spirosomataceae</taxon>
        <taxon>Dyadobacter</taxon>
    </lineage>
</organism>
<sequence length="545" mass="61186">MHNAKLVRLLFLSVALVAQAAFAQKKPNVIVILADDLGYADLGCYGSEIPTPNLDKLAQNGVRLTNFYNTARCCPTRAALLTGVYSHQAGIGHMMDDKGAEHPAYRGQLNHSSVTIAEVMKDAGYFTAMTGKWHVGHQHGVYPSNRGFDRSLHAPAGGFYYANGNNARLFLNGQEIPNDSDKLPKDWYSTDLWTDYGLRFIDEAVANKKPFMLYLAHNAPHFPLQAPEEDIAKFRGKYLKGWEKLRQERYDKQIRLGLVDPSWKLPPINPNVKKWDSLSDAEKKRYDDMMAIYAAVIYRLDKSIGDLVAGLKKRGVFDDTVILFVSDNGGNAEPGIEGRYEGDQPGTAKSTVFLGQGWAEAACTPFWAYKHHTHEGGISSPGIISWPKGIPASRNGRFERQPAHIIDIMATLVDLGNARYPATYAGNSIQPLEGTSLKPAFTGKPVNRKKPIFWEHEGNRALRDGKWKLVAEKTEKWQLYDVEKDRTELNDQFDKQPEIAKKLVAKYEEWYKRVGAEEYDKTFKWFYDYDKAKQEAGAGSNGGGR</sequence>
<comment type="similarity">
    <text evidence="1">Belongs to the sulfatase family.</text>
</comment>
<dbReference type="Gene3D" id="3.30.1120.10">
    <property type="match status" value="1"/>
</dbReference>
<proteinExistence type="inferred from homology"/>
<accession>A0ABQ2ICW3</accession>
<evidence type="ECO:0000259" key="4">
    <source>
        <dbReference type="Pfam" id="PF00884"/>
    </source>
</evidence>
<protein>
    <submittedName>
        <fullName evidence="5">Arylsulfatase</fullName>
    </submittedName>
</protein>
<dbReference type="Gene3D" id="3.40.720.10">
    <property type="entry name" value="Alkaline Phosphatase, subunit A"/>
    <property type="match status" value="1"/>
</dbReference>
<name>A0ABQ2ICW3_9BACT</name>
<comment type="caution">
    <text evidence="5">The sequence shown here is derived from an EMBL/GenBank/DDBJ whole genome shotgun (WGS) entry which is preliminary data.</text>
</comment>
<evidence type="ECO:0000256" key="3">
    <source>
        <dbReference type="SAM" id="SignalP"/>
    </source>
</evidence>
<gene>
    <name evidence="5" type="ORF">GCM10010967_45390</name>
</gene>
<reference evidence="6" key="1">
    <citation type="journal article" date="2019" name="Int. J. Syst. Evol. Microbiol.">
        <title>The Global Catalogue of Microorganisms (GCM) 10K type strain sequencing project: providing services to taxonomists for standard genome sequencing and annotation.</title>
        <authorList>
            <consortium name="The Broad Institute Genomics Platform"/>
            <consortium name="The Broad Institute Genome Sequencing Center for Infectious Disease"/>
            <person name="Wu L."/>
            <person name="Ma J."/>
        </authorList>
    </citation>
    <scope>NUCLEOTIDE SEQUENCE [LARGE SCALE GENOMIC DNA]</scope>
    <source>
        <strain evidence="6">CGMCC 1.6375</strain>
    </source>
</reference>
<dbReference type="EMBL" id="BMLI01000002">
    <property type="protein sequence ID" value="GGN05166.1"/>
    <property type="molecule type" value="Genomic_DNA"/>
</dbReference>
<evidence type="ECO:0000256" key="1">
    <source>
        <dbReference type="ARBA" id="ARBA00008779"/>
    </source>
</evidence>